<dbReference type="SUPFAM" id="SSF69118">
    <property type="entry name" value="AhpD-like"/>
    <property type="match status" value="2"/>
</dbReference>
<organism evidence="2 3">
    <name type="scientific">Yersinia pestis bv. Antiqua (strain Antiqua)</name>
    <dbReference type="NCBI Taxonomy" id="360102"/>
    <lineage>
        <taxon>Bacteria</taxon>
        <taxon>Pseudomonadati</taxon>
        <taxon>Pseudomonadota</taxon>
        <taxon>Gammaproteobacteria</taxon>
        <taxon>Enterobacterales</taxon>
        <taxon>Yersiniaceae</taxon>
        <taxon>Yersinia</taxon>
    </lineage>
</organism>
<gene>
    <name evidence="2" type="ordered locus">YPA_1709</name>
</gene>
<dbReference type="RefSeq" id="WP_002210967.1">
    <property type="nucleotide sequence ID" value="NC_008150.1"/>
</dbReference>
<dbReference type="Proteomes" id="UP000001971">
    <property type="component" value="Chromosome"/>
</dbReference>
<evidence type="ECO:0000256" key="1">
    <source>
        <dbReference type="SAM" id="MobiDB-lite"/>
    </source>
</evidence>
<feature type="region of interest" description="Disordered" evidence="1">
    <location>
        <begin position="36"/>
        <end position="65"/>
    </location>
</feature>
<dbReference type="HOGENOM" id="CLU_057689_0_0_6"/>
<evidence type="ECO:0000313" key="3">
    <source>
        <dbReference type="Proteomes" id="UP000001971"/>
    </source>
</evidence>
<dbReference type="PANTHER" id="PTHR35446:SF3">
    <property type="entry name" value="CMD DOMAIN-CONTAINING PROTEIN"/>
    <property type="match status" value="1"/>
</dbReference>
<dbReference type="Gene3D" id="1.20.1290.10">
    <property type="entry name" value="AhpD-like"/>
    <property type="match status" value="2"/>
</dbReference>
<dbReference type="PATRIC" id="fig|360102.15.peg.306"/>
<evidence type="ECO:0008006" key="4">
    <source>
        <dbReference type="Google" id="ProtNLM"/>
    </source>
</evidence>
<dbReference type="KEGG" id="ypa:YPA_1709"/>
<dbReference type="PANTHER" id="PTHR35446">
    <property type="entry name" value="SI:CH211-175M2.5"/>
    <property type="match status" value="1"/>
</dbReference>
<evidence type="ECO:0000313" key="2">
    <source>
        <dbReference type="EMBL" id="ABG13675.1"/>
    </source>
</evidence>
<dbReference type="AlphaFoldDB" id="A0A0E1NQ89"/>
<name>A0A0E1NQ89_YERPA</name>
<feature type="compositionally biased region" description="Low complexity" evidence="1">
    <location>
        <begin position="36"/>
        <end position="49"/>
    </location>
</feature>
<accession>A0A0E1NQ89</accession>
<dbReference type="EMBL" id="CP000308">
    <property type="protein sequence ID" value="ABG13675.1"/>
    <property type="molecule type" value="Genomic_DNA"/>
</dbReference>
<sequence length="426" mass="47483">MVQFRRRNNAHWYHETQCSGSLEHCSGSPVNISTTVNVPTTVNNENPPVDIRPRDPSESDNMSTGSNITEQSIITEQGIFLLGVTENIAPTLQDTLYHEQPILTASDAMYQALFPTIIEINHTNTFSLYDRLSTALTVAQVTGIQRLCSHYALRLAPLPSPDASRESNIRLTQITQYARQLASQPTLIDRHALAQLHDVGLTDSDIIILSQIIGYVGYQARVVAGISALAGYPTVMLPGFPRMEDAAPSPLPDVMPNWQGWLPSHAANDDQPDKEPDETASTLTELLGHHQQSLLAYHAITTHQPNSPQLQRDWLELVALVSARINGSLYCQARHRQHLQQLTEPPLLVTELLKGIDHALFLLPEQQIPHQLISVTAELTRAPERFNHQHVKRLQTLGVSDTQVMRIIFSIAITGWTNRLRHTLGK</sequence>
<reference evidence="2 3" key="1">
    <citation type="journal article" date="2006" name="J. Bacteriol.">
        <title>Complete genome sequence of Yersinia pestis strains Antiqua and Nepal516: evidence of gene reduction in an emerging pathogen.</title>
        <authorList>
            <person name="Chain P.S."/>
            <person name="Hu P."/>
            <person name="Malfatti S.A."/>
            <person name="Radnedge L."/>
            <person name="Larimer F."/>
            <person name="Vergez L.M."/>
            <person name="Worsham P."/>
            <person name="Chu M.C."/>
            <person name="Andersen G.L."/>
        </authorList>
    </citation>
    <scope>NUCLEOTIDE SEQUENCE [LARGE SCALE GENOMIC DNA]</scope>
    <source>
        <strain evidence="2 3">Antiqua</strain>
    </source>
</reference>
<protein>
    <recommendedName>
        <fullName evidence="4">CMD domain-containing protein</fullName>
    </recommendedName>
</protein>
<dbReference type="InterPro" id="IPR029032">
    <property type="entry name" value="AhpD-like"/>
</dbReference>
<proteinExistence type="predicted"/>
<dbReference type="GeneID" id="57976314"/>